<keyword evidence="11" id="KW-1133">Transmembrane helix</keyword>
<evidence type="ECO:0000313" key="18">
    <source>
        <dbReference type="EMBL" id="SDM34481.1"/>
    </source>
</evidence>
<evidence type="ECO:0000256" key="15">
    <source>
        <dbReference type="SAM" id="MobiDB-lite"/>
    </source>
</evidence>
<dbReference type="InterPro" id="IPR036890">
    <property type="entry name" value="HATPase_C_sf"/>
</dbReference>
<keyword evidence="19" id="KW-1185">Reference proteome</keyword>
<dbReference type="InterPro" id="IPR035965">
    <property type="entry name" value="PAS-like_dom_sf"/>
</dbReference>
<evidence type="ECO:0000256" key="2">
    <source>
        <dbReference type="ARBA" id="ARBA00004141"/>
    </source>
</evidence>
<evidence type="ECO:0000256" key="13">
    <source>
        <dbReference type="ARBA" id="ARBA00023136"/>
    </source>
</evidence>
<keyword evidence="6" id="KW-0808">Transferase</keyword>
<evidence type="ECO:0000256" key="8">
    <source>
        <dbReference type="ARBA" id="ARBA00022741"/>
    </source>
</evidence>
<dbReference type="SUPFAM" id="SSF55874">
    <property type="entry name" value="ATPase domain of HSP90 chaperone/DNA topoisomerase II/histidine kinase"/>
    <property type="match status" value="1"/>
</dbReference>
<evidence type="ECO:0000259" key="16">
    <source>
        <dbReference type="PROSITE" id="PS50109"/>
    </source>
</evidence>
<keyword evidence="12" id="KW-0902">Two-component regulatory system</keyword>
<keyword evidence="7" id="KW-0812">Transmembrane</keyword>
<dbReference type="RefSeq" id="WP_030432361.1">
    <property type="nucleotide sequence ID" value="NZ_JOEF01000026.1"/>
</dbReference>
<dbReference type="GO" id="GO:0005886">
    <property type="term" value="C:plasma membrane"/>
    <property type="evidence" value="ECO:0007669"/>
    <property type="project" value="UniProtKB-SubCell"/>
</dbReference>
<dbReference type="InterPro" id="IPR004358">
    <property type="entry name" value="Sig_transdc_His_kin-like_C"/>
</dbReference>
<dbReference type="Pfam" id="PF00989">
    <property type="entry name" value="PAS"/>
    <property type="match status" value="1"/>
</dbReference>
<evidence type="ECO:0000256" key="14">
    <source>
        <dbReference type="ARBA" id="ARBA00039401"/>
    </source>
</evidence>
<dbReference type="STRING" id="211114.SAMN04489726_1152"/>
<dbReference type="InterPro" id="IPR003594">
    <property type="entry name" value="HATPase_dom"/>
</dbReference>
<feature type="domain" description="PAS" evidence="17">
    <location>
        <begin position="29"/>
        <end position="68"/>
    </location>
</feature>
<keyword evidence="10" id="KW-0067">ATP-binding</keyword>
<dbReference type="eggNOG" id="COG2205">
    <property type="taxonomic scope" value="Bacteria"/>
</dbReference>
<evidence type="ECO:0000256" key="5">
    <source>
        <dbReference type="ARBA" id="ARBA00022553"/>
    </source>
</evidence>
<evidence type="ECO:0000256" key="4">
    <source>
        <dbReference type="ARBA" id="ARBA00012438"/>
    </source>
</evidence>
<dbReference type="NCBIfam" id="TIGR00229">
    <property type="entry name" value="sensory_box"/>
    <property type="match status" value="1"/>
</dbReference>
<dbReference type="SMART" id="SM00387">
    <property type="entry name" value="HATPase_c"/>
    <property type="match status" value="1"/>
</dbReference>
<dbReference type="GO" id="GO:0000156">
    <property type="term" value="F:phosphorelay response regulator activity"/>
    <property type="evidence" value="ECO:0007669"/>
    <property type="project" value="TreeGrafter"/>
</dbReference>
<organism evidence="18 19">
    <name type="scientific">Allokutzneria albata</name>
    <name type="common">Kibdelosporangium albatum</name>
    <dbReference type="NCBI Taxonomy" id="211114"/>
    <lineage>
        <taxon>Bacteria</taxon>
        <taxon>Bacillati</taxon>
        <taxon>Actinomycetota</taxon>
        <taxon>Actinomycetes</taxon>
        <taxon>Pseudonocardiales</taxon>
        <taxon>Pseudonocardiaceae</taxon>
        <taxon>Allokutzneria</taxon>
    </lineage>
</organism>
<dbReference type="Gene3D" id="3.30.450.20">
    <property type="entry name" value="PAS domain"/>
    <property type="match status" value="1"/>
</dbReference>
<evidence type="ECO:0000256" key="3">
    <source>
        <dbReference type="ARBA" id="ARBA00004236"/>
    </source>
</evidence>
<proteinExistence type="predicted"/>
<dbReference type="EMBL" id="LT629701">
    <property type="protein sequence ID" value="SDM34481.1"/>
    <property type="molecule type" value="Genomic_DNA"/>
</dbReference>
<feature type="region of interest" description="Disordered" evidence="15">
    <location>
        <begin position="1"/>
        <end position="20"/>
    </location>
</feature>
<dbReference type="PRINTS" id="PR00344">
    <property type="entry name" value="BCTRLSENSOR"/>
</dbReference>
<dbReference type="CDD" id="cd00130">
    <property type="entry name" value="PAS"/>
    <property type="match status" value="1"/>
</dbReference>
<dbReference type="GO" id="GO:0006355">
    <property type="term" value="P:regulation of DNA-templated transcription"/>
    <property type="evidence" value="ECO:0007669"/>
    <property type="project" value="InterPro"/>
</dbReference>
<dbReference type="Gene3D" id="1.10.287.130">
    <property type="match status" value="1"/>
</dbReference>
<dbReference type="GO" id="GO:0000155">
    <property type="term" value="F:phosphorelay sensor kinase activity"/>
    <property type="evidence" value="ECO:0007669"/>
    <property type="project" value="InterPro"/>
</dbReference>
<dbReference type="GO" id="GO:0007234">
    <property type="term" value="P:osmosensory signaling via phosphorelay pathway"/>
    <property type="evidence" value="ECO:0007669"/>
    <property type="project" value="TreeGrafter"/>
</dbReference>
<evidence type="ECO:0000256" key="10">
    <source>
        <dbReference type="ARBA" id="ARBA00022840"/>
    </source>
</evidence>
<protein>
    <recommendedName>
        <fullName evidence="14">Sensor-like histidine kinase SenX3</fullName>
        <ecNumber evidence="4">2.7.13.3</ecNumber>
    </recommendedName>
</protein>
<dbReference type="GO" id="GO:0005524">
    <property type="term" value="F:ATP binding"/>
    <property type="evidence" value="ECO:0007669"/>
    <property type="project" value="UniProtKB-KW"/>
</dbReference>
<dbReference type="PANTHER" id="PTHR42878:SF7">
    <property type="entry name" value="SENSOR HISTIDINE KINASE GLRK"/>
    <property type="match status" value="1"/>
</dbReference>
<feature type="domain" description="Histidine kinase" evidence="16">
    <location>
        <begin position="140"/>
        <end position="353"/>
    </location>
</feature>
<dbReference type="SUPFAM" id="SSF55785">
    <property type="entry name" value="PYP-like sensor domain (PAS domain)"/>
    <property type="match status" value="1"/>
</dbReference>
<dbReference type="SUPFAM" id="SSF47384">
    <property type="entry name" value="Homodimeric domain of signal transducing histidine kinase"/>
    <property type="match status" value="1"/>
</dbReference>
<dbReference type="InterPro" id="IPR000014">
    <property type="entry name" value="PAS"/>
</dbReference>
<evidence type="ECO:0000256" key="11">
    <source>
        <dbReference type="ARBA" id="ARBA00022989"/>
    </source>
</evidence>
<comment type="catalytic activity">
    <reaction evidence="1">
        <text>ATP + protein L-histidine = ADP + protein N-phospho-L-histidine.</text>
        <dbReference type="EC" id="2.7.13.3"/>
    </reaction>
</comment>
<keyword evidence="8" id="KW-0547">Nucleotide-binding</keyword>
<dbReference type="InterPro" id="IPR036097">
    <property type="entry name" value="HisK_dim/P_sf"/>
</dbReference>
<dbReference type="GO" id="GO:0030295">
    <property type="term" value="F:protein kinase activator activity"/>
    <property type="evidence" value="ECO:0007669"/>
    <property type="project" value="TreeGrafter"/>
</dbReference>
<dbReference type="InterPro" id="IPR050351">
    <property type="entry name" value="BphY/WalK/GraS-like"/>
</dbReference>
<gene>
    <name evidence="18" type="ORF">SAMN04489726_1152</name>
</gene>
<dbReference type="InterPro" id="IPR005467">
    <property type="entry name" value="His_kinase_dom"/>
</dbReference>
<evidence type="ECO:0000256" key="1">
    <source>
        <dbReference type="ARBA" id="ARBA00000085"/>
    </source>
</evidence>
<name>A0A1G9SGF2_ALLAB</name>
<evidence type="ECO:0000256" key="12">
    <source>
        <dbReference type="ARBA" id="ARBA00023012"/>
    </source>
</evidence>
<dbReference type="AlphaFoldDB" id="A0A1G9SGF2"/>
<evidence type="ECO:0000256" key="6">
    <source>
        <dbReference type="ARBA" id="ARBA00022679"/>
    </source>
</evidence>
<evidence type="ECO:0000256" key="7">
    <source>
        <dbReference type="ARBA" id="ARBA00022692"/>
    </source>
</evidence>
<dbReference type="Proteomes" id="UP000183376">
    <property type="component" value="Chromosome I"/>
</dbReference>
<dbReference type="Pfam" id="PF02518">
    <property type="entry name" value="HATPase_c"/>
    <property type="match status" value="1"/>
</dbReference>
<dbReference type="PROSITE" id="PS50109">
    <property type="entry name" value="HIS_KIN"/>
    <property type="match status" value="1"/>
</dbReference>
<accession>A0A1G9SGF2</accession>
<sequence length="364" mass="39543">MSEQTPGARHPGVGSPRPGAARFPDDISRLVVSASADGIIAVDEEGIIRLCNRAAEDLFGRPTGELLGTPFGFPIVADGASEVELILPGGSERVVEMRVTTMTLQGVRLRIAALRDVTRSRNAERELEEALGRQNIVVAVAAHELHNPLATISVLAHVLRDDDGTLPQEQRAEITDRIIERVDRLQALVRKLLTASRIDVAPPRSVAEPVRVLEVILEQLADIDIDQRSADVDVSCSSELEAVVDRAELAEMLANYLENALAYGRPPIGIRAIAREGWAEIRLIDYGDGVPESFVPHLFERFTRGPDTERDTEGTGLGLWITRNLAQANGGDAWYEAGEPHGSRFCLRLPLAGTAVRKEPDASA</sequence>
<dbReference type="InterPro" id="IPR003661">
    <property type="entry name" value="HisK_dim/P_dom"/>
</dbReference>
<dbReference type="SMART" id="SM00091">
    <property type="entry name" value="PAS"/>
    <property type="match status" value="1"/>
</dbReference>
<evidence type="ECO:0000313" key="19">
    <source>
        <dbReference type="Proteomes" id="UP000183376"/>
    </source>
</evidence>
<dbReference type="CDD" id="cd00082">
    <property type="entry name" value="HisKA"/>
    <property type="match status" value="1"/>
</dbReference>
<comment type="subcellular location">
    <subcellularLocation>
        <location evidence="3">Cell membrane</location>
    </subcellularLocation>
    <subcellularLocation>
        <location evidence="2">Membrane</location>
        <topology evidence="2">Multi-pass membrane protein</topology>
    </subcellularLocation>
</comment>
<keyword evidence="9" id="KW-0418">Kinase</keyword>
<dbReference type="PROSITE" id="PS50112">
    <property type="entry name" value="PAS"/>
    <property type="match status" value="1"/>
</dbReference>
<reference evidence="18 19" key="1">
    <citation type="submission" date="2016-10" db="EMBL/GenBank/DDBJ databases">
        <authorList>
            <person name="de Groot N.N."/>
        </authorList>
    </citation>
    <scope>NUCLEOTIDE SEQUENCE [LARGE SCALE GENOMIC DNA]</scope>
    <source>
        <strain evidence="18 19">DSM 44149</strain>
    </source>
</reference>
<evidence type="ECO:0000256" key="9">
    <source>
        <dbReference type="ARBA" id="ARBA00022777"/>
    </source>
</evidence>
<dbReference type="Pfam" id="PF00512">
    <property type="entry name" value="HisKA"/>
    <property type="match status" value="1"/>
</dbReference>
<dbReference type="SMART" id="SM00388">
    <property type="entry name" value="HisKA"/>
    <property type="match status" value="1"/>
</dbReference>
<dbReference type="PANTHER" id="PTHR42878">
    <property type="entry name" value="TWO-COMPONENT HISTIDINE KINASE"/>
    <property type="match status" value="1"/>
</dbReference>
<dbReference type="InterPro" id="IPR013767">
    <property type="entry name" value="PAS_fold"/>
</dbReference>
<evidence type="ECO:0000259" key="17">
    <source>
        <dbReference type="PROSITE" id="PS50112"/>
    </source>
</evidence>
<keyword evidence="5" id="KW-0597">Phosphoprotein</keyword>
<dbReference type="EC" id="2.7.13.3" evidence="4"/>
<keyword evidence="13" id="KW-0472">Membrane</keyword>
<dbReference type="Gene3D" id="3.30.565.10">
    <property type="entry name" value="Histidine kinase-like ATPase, C-terminal domain"/>
    <property type="match status" value="1"/>
</dbReference>